<gene>
    <name evidence="5" type="ORF">LYSBPC_25910</name>
</gene>
<reference evidence="5" key="1">
    <citation type="submission" date="2022-08" db="EMBL/GenBank/DDBJ databases">
        <title>Draft genome sequence of Lysinibacillus sp. strain KH24.</title>
        <authorList>
            <person name="Kanbe H."/>
            <person name="Itoh H."/>
        </authorList>
    </citation>
    <scope>NUCLEOTIDE SEQUENCE</scope>
    <source>
        <strain evidence="5">KH24</strain>
    </source>
</reference>
<feature type="domain" description="HTH marR-type" evidence="4">
    <location>
        <begin position="4"/>
        <end position="139"/>
    </location>
</feature>
<keyword evidence="1" id="KW-0805">Transcription regulation</keyword>
<sequence length="149" mass="17053">MNNNKQLITTIRQFNRFYANILGLLDQHVLNTGYSLTEARIILEIGFIQPCIANQLVDKLTIDRSYMSRIITKLSNDGILSKETSTTDNRISLIHLTSKGMTLFNQLNERSDEQIMKLLHDLSQEEIAEIHNAMLLIQRKLGGDLHDTI</sequence>
<dbReference type="PROSITE" id="PS50995">
    <property type="entry name" value="HTH_MARR_2"/>
    <property type="match status" value="1"/>
</dbReference>
<dbReference type="SMART" id="SM00347">
    <property type="entry name" value="HTH_MARR"/>
    <property type="match status" value="1"/>
</dbReference>
<dbReference type="EMBL" id="BRZA01000003">
    <property type="protein sequence ID" value="GLC89464.1"/>
    <property type="molecule type" value="Genomic_DNA"/>
</dbReference>
<evidence type="ECO:0000313" key="6">
    <source>
        <dbReference type="Proteomes" id="UP001065593"/>
    </source>
</evidence>
<proteinExistence type="predicted"/>
<evidence type="ECO:0000259" key="4">
    <source>
        <dbReference type="PROSITE" id="PS50995"/>
    </source>
</evidence>
<dbReference type="Proteomes" id="UP001065593">
    <property type="component" value="Unassembled WGS sequence"/>
</dbReference>
<protein>
    <recommendedName>
        <fullName evidence="4">HTH marR-type domain-containing protein</fullName>
    </recommendedName>
</protein>
<dbReference type="InterPro" id="IPR036390">
    <property type="entry name" value="WH_DNA-bd_sf"/>
</dbReference>
<dbReference type="Gene3D" id="1.10.10.10">
    <property type="entry name" value="Winged helix-like DNA-binding domain superfamily/Winged helix DNA-binding domain"/>
    <property type="match status" value="1"/>
</dbReference>
<evidence type="ECO:0000256" key="1">
    <source>
        <dbReference type="ARBA" id="ARBA00023015"/>
    </source>
</evidence>
<dbReference type="PANTHER" id="PTHR42756:SF1">
    <property type="entry name" value="TRANSCRIPTIONAL REPRESSOR OF EMRAB OPERON"/>
    <property type="match status" value="1"/>
</dbReference>
<organism evidence="5 6">
    <name type="scientific">Lysinibacillus piscis</name>
    <dbReference type="NCBI Taxonomy" id="2518931"/>
    <lineage>
        <taxon>Bacteria</taxon>
        <taxon>Bacillati</taxon>
        <taxon>Bacillota</taxon>
        <taxon>Bacilli</taxon>
        <taxon>Bacillales</taxon>
        <taxon>Bacillaceae</taxon>
        <taxon>Lysinibacillus</taxon>
    </lineage>
</organism>
<dbReference type="Pfam" id="PF01047">
    <property type="entry name" value="MarR"/>
    <property type="match status" value="1"/>
</dbReference>
<accession>A0ABQ5NN95</accession>
<keyword evidence="3" id="KW-0804">Transcription</keyword>
<dbReference type="PRINTS" id="PR00598">
    <property type="entry name" value="HTHMARR"/>
</dbReference>
<keyword evidence="6" id="KW-1185">Reference proteome</keyword>
<keyword evidence="2" id="KW-0238">DNA-binding</keyword>
<dbReference type="InterPro" id="IPR036388">
    <property type="entry name" value="WH-like_DNA-bd_sf"/>
</dbReference>
<dbReference type="RefSeq" id="WP_264989251.1">
    <property type="nucleotide sequence ID" value="NZ_BRZA01000003.1"/>
</dbReference>
<evidence type="ECO:0000313" key="5">
    <source>
        <dbReference type="EMBL" id="GLC89464.1"/>
    </source>
</evidence>
<dbReference type="SUPFAM" id="SSF46785">
    <property type="entry name" value="Winged helix' DNA-binding domain"/>
    <property type="match status" value="1"/>
</dbReference>
<dbReference type="PANTHER" id="PTHR42756">
    <property type="entry name" value="TRANSCRIPTIONAL REGULATOR, MARR"/>
    <property type="match status" value="1"/>
</dbReference>
<evidence type="ECO:0000256" key="2">
    <source>
        <dbReference type="ARBA" id="ARBA00023125"/>
    </source>
</evidence>
<comment type="caution">
    <text evidence="5">The sequence shown here is derived from an EMBL/GenBank/DDBJ whole genome shotgun (WGS) entry which is preliminary data.</text>
</comment>
<evidence type="ECO:0000256" key="3">
    <source>
        <dbReference type="ARBA" id="ARBA00023163"/>
    </source>
</evidence>
<name>A0ABQ5NN95_9BACI</name>
<dbReference type="InterPro" id="IPR000835">
    <property type="entry name" value="HTH_MarR-typ"/>
</dbReference>